<dbReference type="InterPro" id="IPR001867">
    <property type="entry name" value="OmpR/PhoB-type_DNA-bd"/>
</dbReference>
<dbReference type="InterPro" id="IPR039420">
    <property type="entry name" value="WalR-like"/>
</dbReference>
<evidence type="ECO:0000256" key="2">
    <source>
        <dbReference type="ARBA" id="ARBA00023012"/>
    </source>
</evidence>
<organism evidence="10 11">
    <name type="scientific">Sulfurimonas hongkongensis</name>
    <dbReference type="NCBI Taxonomy" id="1172190"/>
    <lineage>
        <taxon>Bacteria</taxon>
        <taxon>Pseudomonadati</taxon>
        <taxon>Campylobacterota</taxon>
        <taxon>Epsilonproteobacteria</taxon>
        <taxon>Campylobacterales</taxon>
        <taxon>Sulfurimonadaceae</taxon>
        <taxon>Sulfurimonas</taxon>
    </lineage>
</organism>
<dbReference type="SMART" id="SM00448">
    <property type="entry name" value="REC"/>
    <property type="match status" value="1"/>
</dbReference>
<evidence type="ECO:0000256" key="3">
    <source>
        <dbReference type="ARBA" id="ARBA00023015"/>
    </source>
</evidence>
<evidence type="ECO:0000256" key="1">
    <source>
        <dbReference type="ARBA" id="ARBA00022553"/>
    </source>
</evidence>
<comment type="caution">
    <text evidence="10">The sequence shown here is derived from an EMBL/GenBank/DDBJ whole genome shotgun (WGS) entry which is preliminary data.</text>
</comment>
<name>T0KS50_9BACT</name>
<dbReference type="PROSITE" id="PS50110">
    <property type="entry name" value="RESPONSE_REGULATORY"/>
    <property type="match status" value="1"/>
</dbReference>
<proteinExistence type="predicted"/>
<sequence>MKNMLKNFTILYVEDDEMVRAGAVEYLSRVAKEVLEAKDGKDAIKVWKRHKPDIIISDISMPRLNGIDMASYIRSHDKDVQIIIATAHSDTEYLLKAVELQLVKYIIKPITKEKLIEALEKSIELIEDKSKFSLALSKNTKYNAFEKVIYEDDKEIKLTKNETLFLDLLAHHHTRVVKYEEIESAIWPYDGMSQDAVRSLVRGLRKKVPHNSIENVSGSGYKLHIYNK</sequence>
<dbReference type="SMART" id="SM00862">
    <property type="entry name" value="Trans_reg_C"/>
    <property type="match status" value="1"/>
</dbReference>
<dbReference type="STRING" id="1172190.M947_04430"/>
<dbReference type="Gene3D" id="3.40.50.2300">
    <property type="match status" value="1"/>
</dbReference>
<dbReference type="GO" id="GO:0000976">
    <property type="term" value="F:transcription cis-regulatory region binding"/>
    <property type="evidence" value="ECO:0007669"/>
    <property type="project" value="TreeGrafter"/>
</dbReference>
<evidence type="ECO:0000259" key="8">
    <source>
        <dbReference type="PROSITE" id="PS50110"/>
    </source>
</evidence>
<dbReference type="InterPro" id="IPR001789">
    <property type="entry name" value="Sig_transdc_resp-reg_receiver"/>
</dbReference>
<keyword evidence="4 7" id="KW-0238">DNA-binding</keyword>
<dbReference type="PATRIC" id="fig|1172190.3.peg.863"/>
<keyword evidence="3" id="KW-0805">Transcription regulation</keyword>
<feature type="domain" description="OmpR/PhoB-type" evidence="9">
    <location>
        <begin position="131"/>
        <end position="225"/>
    </location>
</feature>
<dbReference type="GO" id="GO:0005829">
    <property type="term" value="C:cytosol"/>
    <property type="evidence" value="ECO:0007669"/>
    <property type="project" value="TreeGrafter"/>
</dbReference>
<dbReference type="GO" id="GO:0006355">
    <property type="term" value="P:regulation of DNA-templated transcription"/>
    <property type="evidence" value="ECO:0007669"/>
    <property type="project" value="InterPro"/>
</dbReference>
<dbReference type="InterPro" id="IPR011006">
    <property type="entry name" value="CheY-like_superfamily"/>
</dbReference>
<keyword evidence="1 6" id="KW-0597">Phosphoprotein</keyword>
<dbReference type="GO" id="GO:0000156">
    <property type="term" value="F:phosphorelay response regulator activity"/>
    <property type="evidence" value="ECO:0007669"/>
    <property type="project" value="TreeGrafter"/>
</dbReference>
<evidence type="ECO:0000256" key="5">
    <source>
        <dbReference type="ARBA" id="ARBA00023163"/>
    </source>
</evidence>
<feature type="DNA-binding region" description="OmpR/PhoB-type" evidence="7">
    <location>
        <begin position="131"/>
        <end position="225"/>
    </location>
</feature>
<dbReference type="SUPFAM" id="SSF46894">
    <property type="entry name" value="C-terminal effector domain of the bipartite response regulators"/>
    <property type="match status" value="1"/>
</dbReference>
<reference evidence="10 11" key="1">
    <citation type="submission" date="2013-07" db="EMBL/GenBank/DDBJ databases">
        <title>Sulfurimonas hongkongensis AST-10 Genome Sequencing.</title>
        <authorList>
            <person name="Cai L."/>
            <person name="Zhang T."/>
        </authorList>
    </citation>
    <scope>NUCLEOTIDE SEQUENCE [LARGE SCALE GENOMIC DNA]</scope>
    <source>
        <strain evidence="10 11">AST-10</strain>
    </source>
</reference>
<evidence type="ECO:0000256" key="6">
    <source>
        <dbReference type="PROSITE-ProRule" id="PRU00169"/>
    </source>
</evidence>
<dbReference type="PANTHER" id="PTHR48111">
    <property type="entry name" value="REGULATOR OF RPOS"/>
    <property type="match status" value="1"/>
</dbReference>
<dbReference type="CDD" id="cd00383">
    <property type="entry name" value="trans_reg_C"/>
    <property type="match status" value="1"/>
</dbReference>
<dbReference type="OrthoDB" id="8912111at2"/>
<evidence type="ECO:0000259" key="9">
    <source>
        <dbReference type="PROSITE" id="PS51755"/>
    </source>
</evidence>
<feature type="domain" description="Response regulatory" evidence="8">
    <location>
        <begin position="9"/>
        <end position="123"/>
    </location>
</feature>
<dbReference type="CDD" id="cd17536">
    <property type="entry name" value="REC_YesN-like"/>
    <property type="match status" value="1"/>
</dbReference>
<evidence type="ECO:0000256" key="7">
    <source>
        <dbReference type="PROSITE-ProRule" id="PRU01091"/>
    </source>
</evidence>
<evidence type="ECO:0000313" key="11">
    <source>
        <dbReference type="Proteomes" id="UP000015520"/>
    </source>
</evidence>
<dbReference type="Pfam" id="PF00486">
    <property type="entry name" value="Trans_reg_C"/>
    <property type="match status" value="1"/>
</dbReference>
<keyword evidence="5" id="KW-0804">Transcription</keyword>
<dbReference type="PROSITE" id="PS51755">
    <property type="entry name" value="OMPR_PHOB"/>
    <property type="match status" value="1"/>
</dbReference>
<dbReference type="eggNOG" id="COG0745">
    <property type="taxonomic scope" value="Bacteria"/>
</dbReference>
<dbReference type="EMBL" id="AUPZ01000005">
    <property type="protein sequence ID" value="EQB39829.1"/>
    <property type="molecule type" value="Genomic_DNA"/>
</dbReference>
<dbReference type="Pfam" id="PF00072">
    <property type="entry name" value="Response_reg"/>
    <property type="match status" value="1"/>
</dbReference>
<dbReference type="SUPFAM" id="SSF52172">
    <property type="entry name" value="CheY-like"/>
    <property type="match status" value="1"/>
</dbReference>
<keyword evidence="11" id="KW-1185">Reference proteome</keyword>
<dbReference type="Proteomes" id="UP000015520">
    <property type="component" value="Unassembled WGS sequence"/>
</dbReference>
<evidence type="ECO:0000313" key="10">
    <source>
        <dbReference type="EMBL" id="EQB39829.1"/>
    </source>
</evidence>
<dbReference type="GO" id="GO:0032993">
    <property type="term" value="C:protein-DNA complex"/>
    <property type="evidence" value="ECO:0007669"/>
    <property type="project" value="TreeGrafter"/>
</dbReference>
<dbReference type="Gene3D" id="1.10.10.10">
    <property type="entry name" value="Winged helix-like DNA-binding domain superfamily/Winged helix DNA-binding domain"/>
    <property type="match status" value="1"/>
</dbReference>
<accession>T0KS50</accession>
<feature type="modified residue" description="4-aspartylphosphate" evidence="6">
    <location>
        <position position="58"/>
    </location>
</feature>
<dbReference type="InterPro" id="IPR036388">
    <property type="entry name" value="WH-like_DNA-bd_sf"/>
</dbReference>
<keyword evidence="2" id="KW-0902">Two-component regulatory system</keyword>
<evidence type="ECO:0000256" key="4">
    <source>
        <dbReference type="ARBA" id="ARBA00023125"/>
    </source>
</evidence>
<protein>
    <submittedName>
        <fullName evidence="10">Transcriptional regulator</fullName>
    </submittedName>
</protein>
<dbReference type="InterPro" id="IPR016032">
    <property type="entry name" value="Sig_transdc_resp-reg_C-effctor"/>
</dbReference>
<dbReference type="RefSeq" id="WP_021287157.1">
    <property type="nucleotide sequence ID" value="NZ_AUPZ01000005.1"/>
</dbReference>
<dbReference type="AlphaFoldDB" id="T0KS50"/>
<gene>
    <name evidence="10" type="ORF">M947_04430</name>
</gene>
<dbReference type="PANTHER" id="PTHR48111:SF1">
    <property type="entry name" value="TWO-COMPONENT RESPONSE REGULATOR ORR33"/>
    <property type="match status" value="1"/>
</dbReference>